<accession>A0A1G1W8F2</accession>
<comment type="caution">
    <text evidence="3">The sequence shown here is derived from an EMBL/GenBank/DDBJ whole genome shotgun (WGS) entry which is preliminary data.</text>
</comment>
<dbReference type="STRING" id="1802593.A2172_05165"/>
<dbReference type="Pfam" id="PF00561">
    <property type="entry name" value="Abhydrolase_1"/>
    <property type="match status" value="1"/>
</dbReference>
<dbReference type="Proteomes" id="UP000176631">
    <property type="component" value="Unassembled WGS sequence"/>
</dbReference>
<dbReference type="AlphaFoldDB" id="A0A1G1W8F2"/>
<protein>
    <recommendedName>
        <fullName evidence="2">AB hydrolase-1 domain-containing protein</fullName>
    </recommendedName>
</protein>
<organism evidence="3 4">
    <name type="scientific">Candidatus Woykebacteria bacterium RBG_13_40_15</name>
    <dbReference type="NCBI Taxonomy" id="1802593"/>
    <lineage>
        <taxon>Bacteria</taxon>
        <taxon>Candidatus Woykeibacteriota</taxon>
    </lineage>
</organism>
<evidence type="ECO:0000313" key="3">
    <source>
        <dbReference type="EMBL" id="OGY23894.1"/>
    </source>
</evidence>
<name>A0A1G1W8F2_9BACT</name>
<evidence type="ECO:0000256" key="1">
    <source>
        <dbReference type="SAM" id="Phobius"/>
    </source>
</evidence>
<keyword evidence="1" id="KW-1133">Transmembrane helix</keyword>
<proteinExistence type="predicted"/>
<dbReference type="Gene3D" id="3.40.50.1820">
    <property type="entry name" value="alpha/beta hydrolase"/>
    <property type="match status" value="1"/>
</dbReference>
<feature type="transmembrane region" description="Helical" evidence="1">
    <location>
        <begin position="96"/>
        <end position="115"/>
    </location>
</feature>
<gene>
    <name evidence="3" type="ORF">A2172_05165</name>
</gene>
<keyword evidence="1" id="KW-0472">Membrane</keyword>
<dbReference type="InterPro" id="IPR000073">
    <property type="entry name" value="AB_hydrolase_1"/>
</dbReference>
<evidence type="ECO:0000259" key="2">
    <source>
        <dbReference type="Pfam" id="PF00561"/>
    </source>
</evidence>
<feature type="domain" description="AB hydrolase-1" evidence="2">
    <location>
        <begin position="30"/>
        <end position="108"/>
    </location>
</feature>
<dbReference type="InterPro" id="IPR029058">
    <property type="entry name" value="AB_hydrolase_fold"/>
</dbReference>
<evidence type="ECO:0000313" key="4">
    <source>
        <dbReference type="Proteomes" id="UP000176631"/>
    </source>
</evidence>
<feature type="transmembrane region" description="Helical" evidence="1">
    <location>
        <begin position="154"/>
        <end position="173"/>
    </location>
</feature>
<dbReference type="EMBL" id="MHCP01000019">
    <property type="protein sequence ID" value="OGY23894.1"/>
    <property type="molecule type" value="Genomic_DNA"/>
</dbReference>
<sequence>MKKKHSDLPIQKVVTARGSVVSYIEKGEGPPLIIVPGLFQNVNGLRHLIIELSQHFRVICLAVPGSEGSSFLPAYTNEAIGRWVEEALESLGVRKALFVSVSLGAILVVSGIVAFKRVKVLGYVAHEPVTRLTHTRVWWRLLYQTNRLLYERRLGFLSLTMIWVIRFVLAHVFRQGFARALLGTPVRVFPPMGDVLSEQPTDELAVAAAKKVPTLVVLSSERTRGLIEQEQMMRAVGRMSVVGLETLSGAKHFLRREDQRNLARHVVGFARRRRVIL</sequence>
<dbReference type="SUPFAM" id="SSF53474">
    <property type="entry name" value="alpha/beta-Hydrolases"/>
    <property type="match status" value="1"/>
</dbReference>
<reference evidence="3 4" key="1">
    <citation type="journal article" date="2016" name="Nat. Commun.">
        <title>Thousands of microbial genomes shed light on interconnected biogeochemical processes in an aquifer system.</title>
        <authorList>
            <person name="Anantharaman K."/>
            <person name="Brown C.T."/>
            <person name="Hug L.A."/>
            <person name="Sharon I."/>
            <person name="Castelle C.J."/>
            <person name="Probst A.J."/>
            <person name="Thomas B.C."/>
            <person name="Singh A."/>
            <person name="Wilkins M.J."/>
            <person name="Karaoz U."/>
            <person name="Brodie E.L."/>
            <person name="Williams K.H."/>
            <person name="Hubbard S.S."/>
            <person name="Banfield J.F."/>
        </authorList>
    </citation>
    <scope>NUCLEOTIDE SEQUENCE [LARGE SCALE GENOMIC DNA]</scope>
</reference>
<keyword evidence="1" id="KW-0812">Transmembrane</keyword>